<evidence type="ECO:0000313" key="1">
    <source>
        <dbReference type="EMBL" id="KFB39262.1"/>
    </source>
</evidence>
<accession>A0A084VMR8</accession>
<sequence length="66" mass="7190">MTLSFAKSAPRVAAIPVPQARHNTAKAKKITGSPKVLSLRTINHDHRYLPLVDDDGWVESVGLARS</sequence>
<evidence type="ECO:0000313" key="2">
    <source>
        <dbReference type="EnsemblMetazoa" id="ASIC006612-PA"/>
    </source>
</evidence>
<proteinExistence type="predicted"/>
<dbReference type="EMBL" id="KE524975">
    <property type="protein sequence ID" value="KFB39262.1"/>
    <property type="molecule type" value="Genomic_DNA"/>
</dbReference>
<gene>
    <name evidence="1" type="ORF">ZHAS_00006612</name>
</gene>
<organism evidence="1">
    <name type="scientific">Anopheles sinensis</name>
    <name type="common">Mosquito</name>
    <dbReference type="NCBI Taxonomy" id="74873"/>
    <lineage>
        <taxon>Eukaryota</taxon>
        <taxon>Metazoa</taxon>
        <taxon>Ecdysozoa</taxon>
        <taxon>Arthropoda</taxon>
        <taxon>Hexapoda</taxon>
        <taxon>Insecta</taxon>
        <taxon>Pterygota</taxon>
        <taxon>Neoptera</taxon>
        <taxon>Endopterygota</taxon>
        <taxon>Diptera</taxon>
        <taxon>Nematocera</taxon>
        <taxon>Culicoidea</taxon>
        <taxon>Culicidae</taxon>
        <taxon>Anophelinae</taxon>
        <taxon>Anopheles</taxon>
    </lineage>
</organism>
<evidence type="ECO:0000313" key="3">
    <source>
        <dbReference type="Proteomes" id="UP000030765"/>
    </source>
</evidence>
<dbReference type="Proteomes" id="UP000030765">
    <property type="component" value="Unassembled WGS sequence"/>
</dbReference>
<keyword evidence="3" id="KW-1185">Reference proteome</keyword>
<keyword evidence="1" id="KW-0808">Transferase</keyword>
<dbReference type="VEuPathDB" id="VectorBase:ASIC006612"/>
<dbReference type="GO" id="GO:0016740">
    <property type="term" value="F:transferase activity"/>
    <property type="evidence" value="ECO:0007669"/>
    <property type="project" value="UniProtKB-KW"/>
</dbReference>
<dbReference type="EMBL" id="ATLV01014621">
    <property type="status" value="NOT_ANNOTATED_CDS"/>
    <property type="molecule type" value="Genomic_DNA"/>
</dbReference>
<dbReference type="AlphaFoldDB" id="A0A084VMR8"/>
<reference evidence="2" key="2">
    <citation type="submission" date="2020-05" db="UniProtKB">
        <authorList>
            <consortium name="EnsemblMetazoa"/>
        </authorList>
    </citation>
    <scope>IDENTIFICATION</scope>
</reference>
<reference evidence="1 3" key="1">
    <citation type="journal article" date="2014" name="BMC Genomics">
        <title>Genome sequence of Anopheles sinensis provides insight into genetics basis of mosquito competence for malaria parasites.</title>
        <authorList>
            <person name="Zhou D."/>
            <person name="Zhang D."/>
            <person name="Ding G."/>
            <person name="Shi L."/>
            <person name="Hou Q."/>
            <person name="Ye Y."/>
            <person name="Xu Y."/>
            <person name="Zhou H."/>
            <person name="Xiong C."/>
            <person name="Li S."/>
            <person name="Yu J."/>
            <person name="Hong S."/>
            <person name="Yu X."/>
            <person name="Zou P."/>
            <person name="Chen C."/>
            <person name="Chang X."/>
            <person name="Wang W."/>
            <person name="Lv Y."/>
            <person name="Sun Y."/>
            <person name="Ma L."/>
            <person name="Shen B."/>
            <person name="Zhu C."/>
        </authorList>
    </citation>
    <scope>NUCLEOTIDE SEQUENCE [LARGE SCALE GENOMIC DNA]</scope>
</reference>
<dbReference type="EnsemblMetazoa" id="ASIC006612-RA">
    <property type="protein sequence ID" value="ASIC006612-PA"/>
    <property type="gene ID" value="ASIC006612"/>
</dbReference>
<name>A0A084VMR8_ANOSI</name>
<protein>
    <submittedName>
        <fullName evidence="1 2">Aspartyl/glutamyl-tRNA amidotransferase subunit B</fullName>
    </submittedName>
</protein>